<protein>
    <submittedName>
        <fullName evidence="2">Unannotated protein</fullName>
    </submittedName>
</protein>
<dbReference type="PANTHER" id="PTHR10491">
    <property type="entry name" value="DTDP-4-DEHYDRORHAMNOSE REDUCTASE"/>
    <property type="match status" value="1"/>
</dbReference>
<dbReference type="InterPro" id="IPR036291">
    <property type="entry name" value="NAD(P)-bd_dom_sf"/>
</dbReference>
<name>A0A6J6ZQQ6_9ZZZZ</name>
<dbReference type="InterPro" id="IPR029903">
    <property type="entry name" value="RmlD-like-bd"/>
</dbReference>
<dbReference type="EMBL" id="CAFABF010000011">
    <property type="protein sequence ID" value="CAB4823203.1"/>
    <property type="molecule type" value="Genomic_DNA"/>
</dbReference>
<accession>A0A6J6ZQQ6</accession>
<dbReference type="GO" id="GO:0019305">
    <property type="term" value="P:dTDP-rhamnose biosynthetic process"/>
    <property type="evidence" value="ECO:0007669"/>
    <property type="project" value="TreeGrafter"/>
</dbReference>
<dbReference type="InterPro" id="IPR005913">
    <property type="entry name" value="dTDP_dehydrorham_reduct"/>
</dbReference>
<dbReference type="Pfam" id="PF04321">
    <property type="entry name" value="RmlD_sub_bind"/>
    <property type="match status" value="1"/>
</dbReference>
<evidence type="ECO:0000313" key="2">
    <source>
        <dbReference type="EMBL" id="CAB4823203.1"/>
    </source>
</evidence>
<evidence type="ECO:0000259" key="1">
    <source>
        <dbReference type="Pfam" id="PF04321"/>
    </source>
</evidence>
<dbReference type="CDD" id="cd05254">
    <property type="entry name" value="dTDP_HR_like_SDR_e"/>
    <property type="match status" value="1"/>
</dbReference>
<dbReference type="NCBIfam" id="TIGR01214">
    <property type="entry name" value="rmlD"/>
    <property type="match status" value="1"/>
</dbReference>
<dbReference type="Gene3D" id="3.90.25.10">
    <property type="entry name" value="UDP-galactose 4-epimerase, domain 1"/>
    <property type="match status" value="1"/>
</dbReference>
<sequence>MKWLITGGEGQLGRAMALELAKSKCDFVSLSHSELDITNRTQILDWFARESPDVVLNCAAWTNVDLAEDHEVSAWRINAEGPKFLAEECSQTGTKFIHISTDYVFSGASDKPWSEGEIRAPLSAYGRTKADGERLVLNAYPGGTYLVRTGWLYSPWGKNFARTIIKKALEDSNQIDVVGDQIGQPTSAIDLAEQIHTMIQRDVAPGIYHGTNSGQASWFEFAQKVFALLGQDIGRIHSIKATELMRPALRPSFSVLGHDHWSEEGMKTMRNWQIALEETMPVLLISRKIGE</sequence>
<dbReference type="SUPFAM" id="SSF51735">
    <property type="entry name" value="NAD(P)-binding Rossmann-fold domains"/>
    <property type="match status" value="1"/>
</dbReference>
<dbReference type="GO" id="GO:0008831">
    <property type="term" value="F:dTDP-4-dehydrorhamnose reductase activity"/>
    <property type="evidence" value="ECO:0007669"/>
    <property type="project" value="TreeGrafter"/>
</dbReference>
<dbReference type="Gene3D" id="3.40.50.720">
    <property type="entry name" value="NAD(P)-binding Rossmann-like Domain"/>
    <property type="match status" value="1"/>
</dbReference>
<dbReference type="PANTHER" id="PTHR10491:SF4">
    <property type="entry name" value="METHIONINE ADENOSYLTRANSFERASE 2 SUBUNIT BETA"/>
    <property type="match status" value="1"/>
</dbReference>
<reference evidence="2" key="1">
    <citation type="submission" date="2020-05" db="EMBL/GenBank/DDBJ databases">
        <authorList>
            <person name="Chiriac C."/>
            <person name="Salcher M."/>
            <person name="Ghai R."/>
            <person name="Kavagutti S V."/>
        </authorList>
    </citation>
    <scope>NUCLEOTIDE SEQUENCE</scope>
</reference>
<dbReference type="AlphaFoldDB" id="A0A6J6ZQQ6"/>
<gene>
    <name evidence="2" type="ORF">UFOPK3167_00421</name>
</gene>
<dbReference type="GO" id="GO:0005829">
    <property type="term" value="C:cytosol"/>
    <property type="evidence" value="ECO:0007669"/>
    <property type="project" value="TreeGrafter"/>
</dbReference>
<proteinExistence type="predicted"/>
<organism evidence="2">
    <name type="scientific">freshwater metagenome</name>
    <dbReference type="NCBI Taxonomy" id="449393"/>
    <lineage>
        <taxon>unclassified sequences</taxon>
        <taxon>metagenomes</taxon>
        <taxon>ecological metagenomes</taxon>
    </lineage>
</organism>
<feature type="domain" description="RmlD-like substrate binding" evidence="1">
    <location>
        <begin position="1"/>
        <end position="280"/>
    </location>
</feature>